<evidence type="ECO:0000313" key="3">
    <source>
        <dbReference type="Proteomes" id="UP000053831"/>
    </source>
</evidence>
<dbReference type="AlphaFoldDB" id="A0A0M9VUY0"/>
<organism evidence="2 3">
    <name type="scientific">Escovopsis weberi</name>
    <dbReference type="NCBI Taxonomy" id="150374"/>
    <lineage>
        <taxon>Eukaryota</taxon>
        <taxon>Fungi</taxon>
        <taxon>Dikarya</taxon>
        <taxon>Ascomycota</taxon>
        <taxon>Pezizomycotina</taxon>
        <taxon>Sordariomycetes</taxon>
        <taxon>Hypocreomycetidae</taxon>
        <taxon>Hypocreales</taxon>
        <taxon>Hypocreaceae</taxon>
        <taxon>Escovopsis</taxon>
    </lineage>
</organism>
<accession>A0A0M9VUY0</accession>
<name>A0A0M9VUY0_ESCWE</name>
<dbReference type="STRING" id="150374.A0A0M9VUY0"/>
<dbReference type="Proteomes" id="UP000053831">
    <property type="component" value="Unassembled WGS sequence"/>
</dbReference>
<comment type="caution">
    <text evidence="2">The sequence shown here is derived from an EMBL/GenBank/DDBJ whole genome shotgun (WGS) entry which is preliminary data.</text>
</comment>
<reference evidence="2 3" key="1">
    <citation type="submission" date="2015-07" db="EMBL/GenBank/DDBJ databases">
        <title>The genome of the fungus Escovopsis weberi, a specialized disease agent of ant agriculture.</title>
        <authorList>
            <person name="de Man T.J."/>
            <person name="Stajich J.E."/>
            <person name="Kubicek C.P."/>
            <person name="Chenthamara K."/>
            <person name="Atanasova L."/>
            <person name="Druzhinina I.S."/>
            <person name="Birnbaum S."/>
            <person name="Barribeau S.M."/>
            <person name="Teiling C."/>
            <person name="Suen G."/>
            <person name="Currie C."/>
            <person name="Gerardo N.M."/>
        </authorList>
    </citation>
    <scope>NUCLEOTIDE SEQUENCE [LARGE SCALE GENOMIC DNA]</scope>
</reference>
<gene>
    <name evidence="2" type="ORF">ESCO_005493</name>
</gene>
<proteinExistence type="predicted"/>
<protein>
    <recommendedName>
        <fullName evidence="4">Transcription factor domain-containing protein</fullName>
    </recommendedName>
</protein>
<evidence type="ECO:0008006" key="4">
    <source>
        <dbReference type="Google" id="ProtNLM"/>
    </source>
</evidence>
<dbReference type="EMBL" id="LGSR01000017">
    <property type="protein sequence ID" value="KOS20373.1"/>
    <property type="molecule type" value="Genomic_DNA"/>
</dbReference>
<evidence type="ECO:0000256" key="1">
    <source>
        <dbReference type="SAM" id="MobiDB-lite"/>
    </source>
</evidence>
<feature type="region of interest" description="Disordered" evidence="1">
    <location>
        <begin position="35"/>
        <end position="67"/>
    </location>
</feature>
<evidence type="ECO:0000313" key="2">
    <source>
        <dbReference type="EMBL" id="KOS20373.1"/>
    </source>
</evidence>
<dbReference type="OrthoDB" id="6077919at2759"/>
<feature type="compositionally biased region" description="Polar residues" evidence="1">
    <location>
        <begin position="42"/>
        <end position="59"/>
    </location>
</feature>
<sequence length="617" mass="67628">MIPGYDEPRTTMAMRSILSAVPDLGMCDSVSSSISWPEGLPSSASESAYSTPPSDQQMPRRTPSMEWTGQMPPFPASSSPVVPGAGFPLSFGFDTTPPQGYATLYGDAMGFALPGYENRTPMYESHVLDSAMRSLSPQLLVGQSPDPLATMTDRSMYSRSLSREPVDALGLLMAQDVMCVNVSREIRSAIPAYLEVYWDKAHSMSPFIHRPTFEDTSFTDPEHLDILQCAMAAMATQFLDHREHRDNGHQLHAFAWERSKMVINSMQASSLPLHLSACHSSQRWKYWVDLESRRRLLSACFLLDVHTMSYLEQPRVATLGLDYDAPETLPIPLSVSTAQLWDARSSREWSSTNHNTVIQATVGSTLLGRLSAADVAAIPPFDAALLQAAHVLRLPARGSPAELDLIDDASRVSVADCALVALFPCSPSAMTYFALHHTPLHTLLSVSGDSWVFNRKILRAHDFAAHKAQLRRWRDSGSAALAVTSATGALAVFLDVHAHTARGAAPERKEISDFWAVYACALVCWAFAHSGAARRARSRTASTSTRPAALRWIAEVAEMAPCTAQRMSESERADGSGAVGLARRYIERECLGGRNMLLGDALGVLRKLEEGDEYTYF</sequence>
<dbReference type="CDD" id="cd12148">
    <property type="entry name" value="fungal_TF_MHR"/>
    <property type="match status" value="1"/>
</dbReference>
<keyword evidence="3" id="KW-1185">Reference proteome</keyword>